<evidence type="ECO:0000256" key="1">
    <source>
        <dbReference type="ARBA" id="ARBA00004496"/>
    </source>
</evidence>
<evidence type="ECO:0000256" key="4">
    <source>
        <dbReference type="ARBA" id="ARBA00023125"/>
    </source>
</evidence>
<feature type="region of interest" description="Disordered" evidence="7">
    <location>
        <begin position="278"/>
        <end position="329"/>
    </location>
</feature>
<dbReference type="GO" id="GO:0003700">
    <property type="term" value="F:DNA-binding transcription factor activity"/>
    <property type="evidence" value="ECO:0007669"/>
    <property type="project" value="InterPro"/>
</dbReference>
<feature type="DNA-binding region" description="Fork-head" evidence="6">
    <location>
        <begin position="193"/>
        <end position="282"/>
    </location>
</feature>
<dbReference type="InterPro" id="IPR030456">
    <property type="entry name" value="TF_fork_head_CS_2"/>
</dbReference>
<keyword evidence="4 6" id="KW-0238">DNA-binding</keyword>
<evidence type="ECO:0000256" key="2">
    <source>
        <dbReference type="ARBA" id="ARBA00022490"/>
    </source>
</evidence>
<dbReference type="CDD" id="cd20032">
    <property type="entry name" value="FH_FOXO"/>
    <property type="match status" value="1"/>
</dbReference>
<keyword evidence="5" id="KW-0804">Transcription</keyword>
<sequence length="329" mass="37268">MFIQVPDSVNKSIRNGIKPRTEIHYPSTSLGNHDPRTVCTDTGIVGSRNTIDGELECVVCRADRVIMPAAAPNYITWRPPLLPSHQKYRWSRDYRDDLLLTTCSAPPRQSDTESTAQKVEAAQEVEMPARRGECNEEDEIESLESPRSFASSGSNSSRDDLLAQFPETQTAAGAHTPVTKSRTQQQNPWGRASYSDLITMAITSTNNNMMTLSDIYSWIVKNVPYFNDKGTYLSVQGWKNAVRHTLSLRKRFVRVPDPKRPYKSMWTISSDYQRNHLKEKRSQLERKNPLKNKNVSDKESDQMAQSMDFETTSEFSGSCTSPNQSQDGF</sequence>
<gene>
    <name evidence="9" type="ORF">pdam_00010426</name>
</gene>
<feature type="compositionally biased region" description="Polar residues" evidence="7">
    <location>
        <begin position="103"/>
        <end position="117"/>
    </location>
</feature>
<dbReference type="SMART" id="SM00339">
    <property type="entry name" value="FH"/>
    <property type="match status" value="1"/>
</dbReference>
<feature type="domain" description="Fork-head" evidence="8">
    <location>
        <begin position="193"/>
        <end position="282"/>
    </location>
</feature>
<dbReference type="GO" id="GO:0043565">
    <property type="term" value="F:sequence-specific DNA binding"/>
    <property type="evidence" value="ECO:0007669"/>
    <property type="project" value="InterPro"/>
</dbReference>
<protein>
    <recommendedName>
        <fullName evidence="8">Fork-head domain-containing protein</fullName>
    </recommendedName>
</protein>
<dbReference type="InterPro" id="IPR001766">
    <property type="entry name" value="Fork_head_dom"/>
</dbReference>
<feature type="compositionally biased region" description="Polar residues" evidence="7">
    <location>
        <begin position="302"/>
        <end position="329"/>
    </location>
</feature>
<keyword evidence="6" id="KW-0539">Nucleus</keyword>
<evidence type="ECO:0000256" key="7">
    <source>
        <dbReference type="SAM" id="MobiDB-lite"/>
    </source>
</evidence>
<feature type="compositionally biased region" description="Low complexity" evidence="7">
    <location>
        <begin position="145"/>
        <end position="156"/>
    </location>
</feature>
<accession>A0A3M6UA96</accession>
<dbReference type="PRINTS" id="PR00053">
    <property type="entry name" value="FORKHEAD"/>
</dbReference>
<comment type="caution">
    <text evidence="9">The sequence shown here is derived from an EMBL/GenBank/DDBJ whole genome shotgun (WGS) entry which is preliminary data.</text>
</comment>
<dbReference type="SUPFAM" id="SSF46785">
    <property type="entry name" value="Winged helix' DNA-binding domain"/>
    <property type="match status" value="1"/>
</dbReference>
<keyword evidence="10" id="KW-1185">Reference proteome</keyword>
<dbReference type="Pfam" id="PF00250">
    <property type="entry name" value="Forkhead"/>
    <property type="match status" value="1"/>
</dbReference>
<dbReference type="Proteomes" id="UP000275408">
    <property type="component" value="Unassembled WGS sequence"/>
</dbReference>
<reference evidence="9 10" key="1">
    <citation type="journal article" date="2018" name="Sci. Rep.">
        <title>Comparative analysis of the Pocillopora damicornis genome highlights role of immune system in coral evolution.</title>
        <authorList>
            <person name="Cunning R."/>
            <person name="Bay R.A."/>
            <person name="Gillette P."/>
            <person name="Baker A.C."/>
            <person name="Traylor-Knowles N."/>
        </authorList>
    </citation>
    <scope>NUCLEOTIDE SEQUENCE [LARGE SCALE GENOMIC DNA]</scope>
    <source>
        <strain evidence="9">RSMAS</strain>
        <tissue evidence="9">Whole animal</tissue>
    </source>
</reference>
<name>A0A3M6UA96_POCDA</name>
<keyword evidence="2" id="KW-0963">Cytoplasm</keyword>
<dbReference type="PANTHER" id="PTHR45767:SF9">
    <property type="entry name" value="FORK-HEAD DOMAIN-CONTAINING PROTEIN"/>
    <property type="match status" value="1"/>
</dbReference>
<dbReference type="PROSITE" id="PS50039">
    <property type="entry name" value="FORK_HEAD_3"/>
    <property type="match status" value="1"/>
</dbReference>
<feature type="region of interest" description="Disordered" evidence="7">
    <location>
        <begin position="103"/>
        <end position="160"/>
    </location>
</feature>
<evidence type="ECO:0000256" key="3">
    <source>
        <dbReference type="ARBA" id="ARBA00023015"/>
    </source>
</evidence>
<dbReference type="STRING" id="46731.A0A3M6UA96"/>
<dbReference type="EMBL" id="RCHS01001970">
    <property type="protein sequence ID" value="RMX50408.1"/>
    <property type="molecule type" value="Genomic_DNA"/>
</dbReference>
<keyword evidence="3" id="KW-0805">Transcription regulation</keyword>
<evidence type="ECO:0000313" key="10">
    <source>
        <dbReference type="Proteomes" id="UP000275408"/>
    </source>
</evidence>
<dbReference type="Gene3D" id="1.10.10.10">
    <property type="entry name" value="Winged helix-like DNA-binding domain superfamily/Winged helix DNA-binding domain"/>
    <property type="match status" value="1"/>
</dbReference>
<dbReference type="InterPro" id="IPR036388">
    <property type="entry name" value="WH-like_DNA-bd_sf"/>
</dbReference>
<dbReference type="OrthoDB" id="5954824at2759"/>
<evidence type="ECO:0000313" key="9">
    <source>
        <dbReference type="EMBL" id="RMX50408.1"/>
    </source>
</evidence>
<dbReference type="GO" id="GO:0005737">
    <property type="term" value="C:cytoplasm"/>
    <property type="evidence" value="ECO:0007669"/>
    <property type="project" value="UniProtKB-SubCell"/>
</dbReference>
<dbReference type="PROSITE" id="PS00658">
    <property type="entry name" value="FORK_HEAD_2"/>
    <property type="match status" value="1"/>
</dbReference>
<dbReference type="GO" id="GO:0005634">
    <property type="term" value="C:nucleus"/>
    <property type="evidence" value="ECO:0007669"/>
    <property type="project" value="UniProtKB-SubCell"/>
</dbReference>
<evidence type="ECO:0000256" key="6">
    <source>
        <dbReference type="PROSITE-ProRule" id="PRU00089"/>
    </source>
</evidence>
<dbReference type="InterPro" id="IPR036390">
    <property type="entry name" value="WH_DNA-bd_sf"/>
</dbReference>
<organism evidence="9 10">
    <name type="scientific">Pocillopora damicornis</name>
    <name type="common">Cauliflower coral</name>
    <name type="synonym">Millepora damicornis</name>
    <dbReference type="NCBI Taxonomy" id="46731"/>
    <lineage>
        <taxon>Eukaryota</taxon>
        <taxon>Metazoa</taxon>
        <taxon>Cnidaria</taxon>
        <taxon>Anthozoa</taxon>
        <taxon>Hexacorallia</taxon>
        <taxon>Scleractinia</taxon>
        <taxon>Astrocoeniina</taxon>
        <taxon>Pocilloporidae</taxon>
        <taxon>Pocillopora</taxon>
    </lineage>
</organism>
<proteinExistence type="predicted"/>
<evidence type="ECO:0000259" key="8">
    <source>
        <dbReference type="PROSITE" id="PS50039"/>
    </source>
</evidence>
<dbReference type="AlphaFoldDB" id="A0A3M6UA96"/>
<feature type="compositionally biased region" description="Basic and acidic residues" evidence="7">
    <location>
        <begin position="278"/>
        <end position="301"/>
    </location>
</feature>
<comment type="subcellular location">
    <subcellularLocation>
        <location evidence="1">Cytoplasm</location>
    </subcellularLocation>
    <subcellularLocation>
        <location evidence="6">Nucleus</location>
    </subcellularLocation>
</comment>
<dbReference type="PANTHER" id="PTHR45767">
    <property type="entry name" value="FORKHEAD BOX PROTEIN O"/>
    <property type="match status" value="1"/>
</dbReference>
<evidence type="ECO:0000256" key="5">
    <source>
        <dbReference type="ARBA" id="ARBA00023163"/>
    </source>
</evidence>